<accession>A0ABQ8UWM8</accession>
<comment type="caution">
    <text evidence="5">The sequence shown here is derived from an EMBL/GenBank/DDBJ whole genome shotgun (WGS) entry which is preliminary data.</text>
</comment>
<evidence type="ECO:0000256" key="1">
    <source>
        <dbReference type="ARBA" id="ARBA00022741"/>
    </source>
</evidence>
<dbReference type="PROSITE" id="PS50011">
    <property type="entry name" value="PROTEIN_KINASE_DOM"/>
    <property type="match status" value="1"/>
</dbReference>
<dbReference type="InterPro" id="IPR051681">
    <property type="entry name" value="Ser/Thr_Kinases-Pseudokinases"/>
</dbReference>
<dbReference type="Gene3D" id="1.10.510.10">
    <property type="entry name" value="Transferase(Phosphotransferase) domain 1"/>
    <property type="match status" value="1"/>
</dbReference>
<reference evidence="5" key="1">
    <citation type="journal article" date="2022" name="bioRxiv">
        <title>Genomics of Preaxostyla Flagellates Illuminates Evolutionary Transitions and the Path Towards Mitochondrial Loss.</title>
        <authorList>
            <person name="Novak L.V.F."/>
            <person name="Treitli S.C."/>
            <person name="Pyrih J."/>
            <person name="Halakuc P."/>
            <person name="Pipaliya S.V."/>
            <person name="Vacek V."/>
            <person name="Brzon O."/>
            <person name="Soukal P."/>
            <person name="Eme L."/>
            <person name="Dacks J.B."/>
            <person name="Karnkowska A."/>
            <person name="Elias M."/>
            <person name="Hampl V."/>
        </authorList>
    </citation>
    <scope>NUCLEOTIDE SEQUENCE</scope>
    <source>
        <strain evidence="5">RCP-MX</strain>
    </source>
</reference>
<dbReference type="Proteomes" id="UP001141327">
    <property type="component" value="Unassembled WGS sequence"/>
</dbReference>
<feature type="compositionally biased region" description="Low complexity" evidence="3">
    <location>
        <begin position="359"/>
        <end position="376"/>
    </location>
</feature>
<dbReference type="PANTHER" id="PTHR44329">
    <property type="entry name" value="SERINE/THREONINE-PROTEIN KINASE TNNI3K-RELATED"/>
    <property type="match status" value="1"/>
</dbReference>
<dbReference type="InterPro" id="IPR008271">
    <property type="entry name" value="Ser/Thr_kinase_AS"/>
</dbReference>
<keyword evidence="6" id="KW-1185">Reference proteome</keyword>
<dbReference type="InterPro" id="IPR001245">
    <property type="entry name" value="Ser-Thr/Tyr_kinase_cat_dom"/>
</dbReference>
<dbReference type="PRINTS" id="PR00109">
    <property type="entry name" value="TYRKINASE"/>
</dbReference>
<feature type="compositionally biased region" description="Basic residues" evidence="3">
    <location>
        <begin position="322"/>
        <end position="333"/>
    </location>
</feature>
<dbReference type="Gene3D" id="3.30.200.20">
    <property type="entry name" value="Phosphorylase Kinase, domain 1"/>
    <property type="match status" value="1"/>
</dbReference>
<evidence type="ECO:0000256" key="2">
    <source>
        <dbReference type="ARBA" id="ARBA00022840"/>
    </source>
</evidence>
<gene>
    <name evidence="5" type="ORF">PAPYR_1679</name>
</gene>
<dbReference type="Pfam" id="PF07714">
    <property type="entry name" value="PK_Tyr_Ser-Thr"/>
    <property type="match status" value="1"/>
</dbReference>
<dbReference type="PANTHER" id="PTHR44329:SF298">
    <property type="entry name" value="MIXED LINEAGE KINASE DOMAIN-LIKE PROTEIN"/>
    <property type="match status" value="1"/>
</dbReference>
<evidence type="ECO:0000256" key="3">
    <source>
        <dbReference type="SAM" id="MobiDB-lite"/>
    </source>
</evidence>
<keyword evidence="2" id="KW-0067">ATP-binding</keyword>
<dbReference type="SMART" id="SM00220">
    <property type="entry name" value="S_TKc"/>
    <property type="match status" value="1"/>
</dbReference>
<dbReference type="SUPFAM" id="SSF56112">
    <property type="entry name" value="Protein kinase-like (PK-like)"/>
    <property type="match status" value="1"/>
</dbReference>
<feature type="region of interest" description="Disordered" evidence="3">
    <location>
        <begin position="319"/>
        <end position="382"/>
    </location>
</feature>
<dbReference type="InterPro" id="IPR011009">
    <property type="entry name" value="Kinase-like_dom_sf"/>
</dbReference>
<dbReference type="EMBL" id="JAPMOS010000005">
    <property type="protein sequence ID" value="KAJ4461975.1"/>
    <property type="molecule type" value="Genomic_DNA"/>
</dbReference>
<organism evidence="5 6">
    <name type="scientific">Paratrimastix pyriformis</name>
    <dbReference type="NCBI Taxonomy" id="342808"/>
    <lineage>
        <taxon>Eukaryota</taxon>
        <taxon>Metamonada</taxon>
        <taxon>Preaxostyla</taxon>
        <taxon>Paratrimastigidae</taxon>
        <taxon>Paratrimastix</taxon>
    </lineage>
</organism>
<dbReference type="PROSITE" id="PS00108">
    <property type="entry name" value="PROTEIN_KINASE_ST"/>
    <property type="match status" value="1"/>
</dbReference>
<protein>
    <recommendedName>
        <fullName evidence="4">Protein kinase domain-containing protein</fullName>
    </recommendedName>
</protein>
<proteinExistence type="predicted"/>
<dbReference type="CDD" id="cd13999">
    <property type="entry name" value="STKc_MAP3K-like"/>
    <property type="match status" value="1"/>
</dbReference>
<evidence type="ECO:0000259" key="4">
    <source>
        <dbReference type="PROSITE" id="PS50011"/>
    </source>
</evidence>
<evidence type="ECO:0000313" key="5">
    <source>
        <dbReference type="EMBL" id="KAJ4461975.1"/>
    </source>
</evidence>
<feature type="domain" description="Protein kinase" evidence="4">
    <location>
        <begin position="1"/>
        <end position="303"/>
    </location>
</feature>
<sequence length="382" mass="42201">MARMAERRSKALVSGTSVFARVGSNPTPCKSFIFFSQRLFDTSDSPELEAEFRHEVSVMRTLRHPHILGFVGATFNPPRIIVTASSCNLPPTFRHPVCVYAVLMQPSPHLPSDVCVYAEYMENGSLFGLLHNDQLELPMNLRIQMALDMALGISYLHHLLPPIVHRDIKSQNMLVSADMRIKIYIGHLVSDFGISRLTDDKGIATAAGTPGWSSPEVLRGERSGLPSDAFSFGVVLWELATRQVPWNDTPPIRVAMTVASGGRLPVPASIPPILATLIQECFAEDPAQRPTFDQIVQRLTPVVQADPPRSVAELMGDVTQDRRRRAAQRKKRAGGVEAGAPVNVGSRRQMTPVAIAMNPLQKQQQQQQPGRLSQPLLRDEQI</sequence>
<name>A0ABQ8UWM8_9EUKA</name>
<keyword evidence="1" id="KW-0547">Nucleotide-binding</keyword>
<dbReference type="InterPro" id="IPR000719">
    <property type="entry name" value="Prot_kinase_dom"/>
</dbReference>
<evidence type="ECO:0000313" key="6">
    <source>
        <dbReference type="Proteomes" id="UP001141327"/>
    </source>
</evidence>